<dbReference type="Pfam" id="PF05577">
    <property type="entry name" value="Peptidase_S28"/>
    <property type="match status" value="1"/>
</dbReference>
<dbReference type="Gene3D" id="3.40.50.1820">
    <property type="entry name" value="alpha/beta hydrolase"/>
    <property type="match status" value="1"/>
</dbReference>
<dbReference type="GO" id="GO:0006508">
    <property type="term" value="P:proteolysis"/>
    <property type="evidence" value="ECO:0007669"/>
    <property type="project" value="UniProtKB-KW"/>
</dbReference>
<keyword evidence="2" id="KW-0645">Protease</keyword>
<gene>
    <name evidence="7" type="ORF">PHLCEN_2v12949</name>
</gene>
<accession>A0A2R6NFL4</accession>
<feature type="signal peptide" evidence="6">
    <location>
        <begin position="1"/>
        <end position="21"/>
    </location>
</feature>
<evidence type="ECO:0008006" key="9">
    <source>
        <dbReference type="Google" id="ProtNLM"/>
    </source>
</evidence>
<proteinExistence type="inferred from homology"/>
<protein>
    <recommendedName>
        <fullName evidence="9">Peptidase S28</fullName>
    </recommendedName>
</protein>
<dbReference type="PANTHER" id="PTHR11010">
    <property type="entry name" value="PROTEASE S28 PRO-X CARBOXYPEPTIDASE-RELATED"/>
    <property type="match status" value="1"/>
</dbReference>
<evidence type="ECO:0000313" key="8">
    <source>
        <dbReference type="Proteomes" id="UP000186601"/>
    </source>
</evidence>
<evidence type="ECO:0000313" key="7">
    <source>
        <dbReference type="EMBL" id="PSR71175.1"/>
    </source>
</evidence>
<dbReference type="PANTHER" id="PTHR11010:SF23">
    <property type="entry name" value="SERINE PEPTIDASE"/>
    <property type="match status" value="1"/>
</dbReference>
<keyword evidence="5" id="KW-0325">Glycoprotein</keyword>
<comment type="caution">
    <text evidence="7">The sequence shown here is derived from an EMBL/GenBank/DDBJ whole genome shotgun (WGS) entry which is preliminary data.</text>
</comment>
<name>A0A2R6NFL4_9APHY</name>
<dbReference type="GO" id="GO:0008239">
    <property type="term" value="F:dipeptidyl-peptidase activity"/>
    <property type="evidence" value="ECO:0007669"/>
    <property type="project" value="TreeGrafter"/>
</dbReference>
<dbReference type="Proteomes" id="UP000186601">
    <property type="component" value="Unassembled WGS sequence"/>
</dbReference>
<dbReference type="EMBL" id="MLYV02001293">
    <property type="protein sequence ID" value="PSR71175.1"/>
    <property type="molecule type" value="Genomic_DNA"/>
</dbReference>
<dbReference type="GO" id="GO:0070008">
    <property type="term" value="F:serine-type exopeptidase activity"/>
    <property type="evidence" value="ECO:0007669"/>
    <property type="project" value="InterPro"/>
</dbReference>
<sequence length="360" mass="39891">MWSSTWKIASVILPLIALTNARLPDGRLHANSPRPPTVPVITADDLPVTDITGAALPPLNTTYIFEQLIDHTNPSLGTFQQRYWTTWQWYETGGPIILFTPGEANAAPYTGYLTNVTINGQIAQQEHGATIVLEHRYYGLSNPYPDLSVKSLKFHTIQQAVDDLEYFSKNVKLPMPGGDKVSITTTPWVLVGGSYSGALTSWTMVNKPNLFKAGYASSAVVEAIIDYWGYFEPIRQFMPKNCSADVEAVIAHVDSVFTSGSKTQINQLKALFGWQNLTHLDDAAGSLRNNLWDWQSLSPDSGPGSLFFNFCDALEVKNGVSASASGWGLDHALQAWGSYWTTTYYPLRVMKLVFYRKVPL</sequence>
<dbReference type="InterPro" id="IPR029058">
    <property type="entry name" value="AB_hydrolase_fold"/>
</dbReference>
<comment type="similarity">
    <text evidence="1">Belongs to the peptidase S28 family.</text>
</comment>
<dbReference type="SUPFAM" id="SSF53474">
    <property type="entry name" value="alpha/beta-Hydrolases"/>
    <property type="match status" value="1"/>
</dbReference>
<evidence type="ECO:0000256" key="6">
    <source>
        <dbReference type="SAM" id="SignalP"/>
    </source>
</evidence>
<keyword evidence="8" id="KW-1185">Reference proteome</keyword>
<reference evidence="7 8" key="1">
    <citation type="submission" date="2018-02" db="EMBL/GenBank/DDBJ databases">
        <title>Genome sequence of the basidiomycete white-rot fungus Phlebia centrifuga.</title>
        <authorList>
            <person name="Granchi Z."/>
            <person name="Peng M."/>
            <person name="de Vries R.P."/>
            <person name="Hilden K."/>
            <person name="Makela M.R."/>
            <person name="Grigoriev I."/>
            <person name="Riley R."/>
        </authorList>
    </citation>
    <scope>NUCLEOTIDE SEQUENCE [LARGE SCALE GENOMIC DNA]</scope>
    <source>
        <strain evidence="7 8">FBCC195</strain>
    </source>
</reference>
<organism evidence="7 8">
    <name type="scientific">Hermanssonia centrifuga</name>
    <dbReference type="NCBI Taxonomy" id="98765"/>
    <lineage>
        <taxon>Eukaryota</taxon>
        <taxon>Fungi</taxon>
        <taxon>Dikarya</taxon>
        <taxon>Basidiomycota</taxon>
        <taxon>Agaricomycotina</taxon>
        <taxon>Agaricomycetes</taxon>
        <taxon>Polyporales</taxon>
        <taxon>Meruliaceae</taxon>
        <taxon>Hermanssonia</taxon>
    </lineage>
</organism>
<keyword evidence="4" id="KW-0378">Hydrolase</keyword>
<feature type="chain" id="PRO_5015316726" description="Peptidase S28" evidence="6">
    <location>
        <begin position="22"/>
        <end position="360"/>
    </location>
</feature>
<evidence type="ECO:0000256" key="2">
    <source>
        <dbReference type="ARBA" id="ARBA00022670"/>
    </source>
</evidence>
<keyword evidence="3 6" id="KW-0732">Signal</keyword>
<dbReference type="InterPro" id="IPR008758">
    <property type="entry name" value="Peptidase_S28"/>
</dbReference>
<evidence type="ECO:0000256" key="4">
    <source>
        <dbReference type="ARBA" id="ARBA00022801"/>
    </source>
</evidence>
<evidence type="ECO:0000256" key="3">
    <source>
        <dbReference type="ARBA" id="ARBA00022729"/>
    </source>
</evidence>
<evidence type="ECO:0000256" key="5">
    <source>
        <dbReference type="ARBA" id="ARBA00023180"/>
    </source>
</evidence>
<dbReference type="OrthoDB" id="1735038at2759"/>
<dbReference type="AlphaFoldDB" id="A0A2R6NFL4"/>
<evidence type="ECO:0000256" key="1">
    <source>
        <dbReference type="ARBA" id="ARBA00011079"/>
    </source>
</evidence>